<feature type="region of interest" description="Disordered" evidence="9">
    <location>
        <begin position="717"/>
        <end position="736"/>
    </location>
</feature>
<name>A0A316YJY1_9BASI</name>
<evidence type="ECO:0000256" key="4">
    <source>
        <dbReference type="ARBA" id="ARBA00023015"/>
    </source>
</evidence>
<feature type="compositionally biased region" description="Basic and acidic residues" evidence="9">
    <location>
        <begin position="133"/>
        <end position="155"/>
    </location>
</feature>
<organism evidence="11 12">
    <name type="scientific">Acaromyces ingoldii</name>
    <dbReference type="NCBI Taxonomy" id="215250"/>
    <lineage>
        <taxon>Eukaryota</taxon>
        <taxon>Fungi</taxon>
        <taxon>Dikarya</taxon>
        <taxon>Basidiomycota</taxon>
        <taxon>Ustilaginomycotina</taxon>
        <taxon>Exobasidiomycetes</taxon>
        <taxon>Exobasidiales</taxon>
        <taxon>Cryptobasidiaceae</taxon>
        <taxon>Acaromyces</taxon>
    </lineage>
</organism>
<evidence type="ECO:0000256" key="5">
    <source>
        <dbReference type="ARBA" id="ARBA00023125"/>
    </source>
</evidence>
<dbReference type="SMART" id="SM00066">
    <property type="entry name" value="GAL4"/>
    <property type="match status" value="1"/>
</dbReference>
<dbReference type="SUPFAM" id="SSF57701">
    <property type="entry name" value="Zn2/Cys6 DNA-binding domain"/>
    <property type="match status" value="1"/>
</dbReference>
<dbReference type="FunCoup" id="A0A316YJY1">
    <property type="interactions" value="26"/>
</dbReference>
<dbReference type="PANTHER" id="PTHR31313:SF86">
    <property type="entry name" value="ZN(2)-C6 FUNGAL-TYPE DOMAIN-CONTAINING PROTEIN"/>
    <property type="match status" value="1"/>
</dbReference>
<dbReference type="InterPro" id="IPR001138">
    <property type="entry name" value="Zn2Cys6_DnaBD"/>
</dbReference>
<feature type="domain" description="Zn(2)-C6 fungal-type" evidence="10">
    <location>
        <begin position="11"/>
        <end position="40"/>
    </location>
</feature>
<sequence>MQEAKNGTRKACNFCRKRKIRCDGETPCGACIRHGVDCTVTLAPKRPRPTNEALNQAFAKIQRLESQIAVGKTGRVASSSRTGSPSSPSSSATTATTGGGAQENNSIRRTFSSHLDINNRGDTHYHGPTSALFHDRSDRDSRSGQQNRQDRRARAETASNGSTEAPNRGRDGPQEGEGEGEPAVRTQARITNFSSPVSPPPTQQELAAVLTSNAAREKQSEVMNIVSGKLDFDGWDPELCLHLLSLHWNRQHHAFLVTYRPLFMRDMAVGSSGRYFSPLLLNAILFGAAKFSDRVHQLRSDISDPSSAGLQFLKRVQELLPEALMKSRITTVQALLLLACTHYARGSESAAWLHSGLAFRMAFDLGMNEDGLDLVSEAKLQPEELELRRRVIWAAYVIDKIHSLYQGRQASIKEKELFVLAEFNDSFEELEYWTPLAYNKDSSVSFGCTVHSVSTFTQLCHLAVILERIIDAFYSVQSSNEDVAVLDAAHRRLEEQLESWRRSLPACLEIPMQSSPPSPSRFSPNIISLNALHHAIVILLNRPFLPFGHLRRAVEEDDENQARARSAWKACVDSATKISLLMHHYRRSVTMKGAPQLISYINFCAAGIHVRLAAQLFANDNTTGAAPATAAVKKDQEGALRALKACLDDFQANTDPNPGVAKANDVIQRMAAQLGILERVKSVHLDAPTYRQHRYQPLASSPSSVNEIAGNVQQTSQLDNARTSDHQPIYTPALGDQQDGQLLNSSLLQQGQVAAADPSSVAAELPSATSATGGFDLETFLARPSLDDLASSGNLFDFLQDSNFPPGLAQQDVMFGFLKDSLGA</sequence>
<dbReference type="Pfam" id="PF04082">
    <property type="entry name" value="Fungal_trans"/>
    <property type="match status" value="1"/>
</dbReference>
<feature type="coiled-coil region" evidence="8">
    <location>
        <begin position="476"/>
        <end position="503"/>
    </location>
</feature>
<keyword evidence="3" id="KW-0862">Zinc</keyword>
<dbReference type="InParanoid" id="A0A316YJY1"/>
<dbReference type="GO" id="GO:0003677">
    <property type="term" value="F:DNA binding"/>
    <property type="evidence" value="ECO:0007669"/>
    <property type="project" value="UniProtKB-KW"/>
</dbReference>
<dbReference type="OrthoDB" id="2123952at2759"/>
<dbReference type="STRING" id="215250.A0A316YJY1"/>
<dbReference type="GO" id="GO:0006351">
    <property type="term" value="P:DNA-templated transcription"/>
    <property type="evidence" value="ECO:0007669"/>
    <property type="project" value="InterPro"/>
</dbReference>
<accession>A0A316YJY1</accession>
<dbReference type="AlphaFoldDB" id="A0A316YJY1"/>
<feature type="region of interest" description="Disordered" evidence="9">
    <location>
        <begin position="72"/>
        <end position="183"/>
    </location>
</feature>
<comment type="subcellular location">
    <subcellularLocation>
        <location evidence="1">Nucleus</location>
    </subcellularLocation>
</comment>
<dbReference type="Proteomes" id="UP000245768">
    <property type="component" value="Unassembled WGS sequence"/>
</dbReference>
<keyword evidence="12" id="KW-1185">Reference proteome</keyword>
<keyword evidence="5" id="KW-0238">DNA-binding</keyword>
<dbReference type="GO" id="GO:0005634">
    <property type="term" value="C:nucleus"/>
    <property type="evidence" value="ECO:0007669"/>
    <property type="project" value="UniProtKB-SubCell"/>
</dbReference>
<evidence type="ECO:0000256" key="3">
    <source>
        <dbReference type="ARBA" id="ARBA00022833"/>
    </source>
</evidence>
<keyword evidence="4" id="KW-0805">Transcription regulation</keyword>
<evidence type="ECO:0000313" key="12">
    <source>
        <dbReference type="Proteomes" id="UP000245768"/>
    </source>
</evidence>
<evidence type="ECO:0000256" key="1">
    <source>
        <dbReference type="ARBA" id="ARBA00004123"/>
    </source>
</evidence>
<evidence type="ECO:0000256" key="2">
    <source>
        <dbReference type="ARBA" id="ARBA00022723"/>
    </source>
</evidence>
<dbReference type="InterPro" id="IPR007219">
    <property type="entry name" value="XnlR_reg_dom"/>
</dbReference>
<proteinExistence type="predicted"/>
<evidence type="ECO:0000259" key="10">
    <source>
        <dbReference type="PROSITE" id="PS50048"/>
    </source>
</evidence>
<dbReference type="GO" id="GO:0008270">
    <property type="term" value="F:zinc ion binding"/>
    <property type="evidence" value="ECO:0007669"/>
    <property type="project" value="InterPro"/>
</dbReference>
<keyword evidence="6" id="KW-0804">Transcription</keyword>
<dbReference type="PANTHER" id="PTHR31313">
    <property type="entry name" value="TY1 ENHANCER ACTIVATOR"/>
    <property type="match status" value="1"/>
</dbReference>
<dbReference type="SMART" id="SM00906">
    <property type="entry name" value="Fungal_trans"/>
    <property type="match status" value="1"/>
</dbReference>
<feature type="compositionally biased region" description="Low complexity" evidence="9">
    <location>
        <begin position="77"/>
        <end position="96"/>
    </location>
</feature>
<dbReference type="PROSITE" id="PS50048">
    <property type="entry name" value="ZN2_CY6_FUNGAL_2"/>
    <property type="match status" value="1"/>
</dbReference>
<evidence type="ECO:0000256" key="9">
    <source>
        <dbReference type="SAM" id="MobiDB-lite"/>
    </source>
</evidence>
<evidence type="ECO:0000313" key="11">
    <source>
        <dbReference type="EMBL" id="PWN89860.1"/>
    </source>
</evidence>
<keyword evidence="8" id="KW-0175">Coiled coil</keyword>
<dbReference type="EMBL" id="KZ819636">
    <property type="protein sequence ID" value="PWN89860.1"/>
    <property type="molecule type" value="Genomic_DNA"/>
</dbReference>
<keyword evidence="2" id="KW-0479">Metal-binding</keyword>
<dbReference type="Pfam" id="PF00172">
    <property type="entry name" value="Zn_clus"/>
    <property type="match status" value="1"/>
</dbReference>
<keyword evidence="7" id="KW-0539">Nucleus</keyword>
<dbReference type="RefSeq" id="XP_025377058.1">
    <property type="nucleotide sequence ID" value="XM_025524945.1"/>
</dbReference>
<gene>
    <name evidence="11" type="ORF">FA10DRAFT_301164</name>
</gene>
<dbReference type="Gene3D" id="4.10.240.10">
    <property type="entry name" value="Zn(2)-C6 fungal-type DNA-binding domain"/>
    <property type="match status" value="1"/>
</dbReference>
<evidence type="ECO:0000256" key="8">
    <source>
        <dbReference type="SAM" id="Coils"/>
    </source>
</evidence>
<evidence type="ECO:0000256" key="7">
    <source>
        <dbReference type="ARBA" id="ARBA00023242"/>
    </source>
</evidence>
<dbReference type="GeneID" id="37046861"/>
<evidence type="ECO:0000256" key="6">
    <source>
        <dbReference type="ARBA" id="ARBA00023163"/>
    </source>
</evidence>
<dbReference type="CDD" id="cd00067">
    <property type="entry name" value="GAL4"/>
    <property type="match status" value="1"/>
</dbReference>
<dbReference type="PROSITE" id="PS00463">
    <property type="entry name" value="ZN2_CY6_FUNGAL_1"/>
    <property type="match status" value="1"/>
</dbReference>
<protein>
    <recommendedName>
        <fullName evidence="10">Zn(2)-C6 fungal-type domain-containing protein</fullName>
    </recommendedName>
</protein>
<dbReference type="GO" id="GO:0000981">
    <property type="term" value="F:DNA-binding transcription factor activity, RNA polymerase II-specific"/>
    <property type="evidence" value="ECO:0007669"/>
    <property type="project" value="InterPro"/>
</dbReference>
<reference evidence="11 12" key="1">
    <citation type="journal article" date="2018" name="Mol. Biol. Evol.">
        <title>Broad Genomic Sampling Reveals a Smut Pathogenic Ancestry of the Fungal Clade Ustilaginomycotina.</title>
        <authorList>
            <person name="Kijpornyongpan T."/>
            <person name="Mondo S.J."/>
            <person name="Barry K."/>
            <person name="Sandor L."/>
            <person name="Lee J."/>
            <person name="Lipzen A."/>
            <person name="Pangilinan J."/>
            <person name="LaButti K."/>
            <person name="Hainaut M."/>
            <person name="Henrissat B."/>
            <person name="Grigoriev I.V."/>
            <person name="Spatafora J.W."/>
            <person name="Aime M.C."/>
        </authorList>
    </citation>
    <scope>NUCLEOTIDE SEQUENCE [LARGE SCALE GENOMIC DNA]</scope>
    <source>
        <strain evidence="11 12">MCA 4198</strain>
    </source>
</reference>
<dbReference type="CDD" id="cd12148">
    <property type="entry name" value="fungal_TF_MHR"/>
    <property type="match status" value="1"/>
</dbReference>
<dbReference type="InterPro" id="IPR036864">
    <property type="entry name" value="Zn2-C6_fun-type_DNA-bd_sf"/>
</dbReference>
<feature type="compositionally biased region" description="Polar residues" evidence="9">
    <location>
        <begin position="102"/>
        <end position="116"/>
    </location>
</feature>
<dbReference type="InterPro" id="IPR051615">
    <property type="entry name" value="Transcr_Regulatory_Elem"/>
</dbReference>